<dbReference type="AlphaFoldDB" id="A0AAW2RRA7"/>
<evidence type="ECO:0000256" key="3">
    <source>
        <dbReference type="ARBA" id="ARBA00022722"/>
    </source>
</evidence>
<dbReference type="GO" id="GO:0003676">
    <property type="term" value="F:nucleic acid binding"/>
    <property type="evidence" value="ECO:0007669"/>
    <property type="project" value="InterPro"/>
</dbReference>
<dbReference type="GO" id="GO:0003964">
    <property type="term" value="F:RNA-directed DNA polymerase activity"/>
    <property type="evidence" value="ECO:0007669"/>
    <property type="project" value="UniProtKB-KW"/>
</dbReference>
<feature type="domain" description="Reverse transcriptase RNase H-like" evidence="9">
    <location>
        <begin position="90"/>
        <end position="152"/>
    </location>
</feature>
<feature type="non-terminal residue" evidence="10">
    <location>
        <position position="258"/>
    </location>
</feature>
<keyword evidence="2" id="KW-0548">Nucleotidyltransferase</keyword>
<comment type="caution">
    <text evidence="10">The sequence shown here is derived from an EMBL/GenBank/DDBJ whole genome shotgun (WGS) entry which is preliminary data.</text>
</comment>
<evidence type="ECO:0000313" key="10">
    <source>
        <dbReference type="EMBL" id="KAL0381886.1"/>
    </source>
</evidence>
<gene>
    <name evidence="10" type="ORF">Slati_4610900</name>
</gene>
<evidence type="ECO:0000256" key="6">
    <source>
        <dbReference type="ARBA" id="ARBA00022918"/>
    </source>
</evidence>
<keyword evidence="6" id="KW-0695">RNA-directed DNA polymerase</keyword>
<evidence type="ECO:0000259" key="9">
    <source>
        <dbReference type="Pfam" id="PF17917"/>
    </source>
</evidence>
<dbReference type="PANTHER" id="PTHR48475:SF2">
    <property type="entry name" value="RIBONUCLEASE H"/>
    <property type="match status" value="1"/>
</dbReference>
<dbReference type="PANTHER" id="PTHR48475">
    <property type="entry name" value="RIBONUCLEASE H"/>
    <property type="match status" value="1"/>
</dbReference>
<keyword evidence="1" id="KW-0808">Transferase</keyword>
<dbReference type="GO" id="GO:0004523">
    <property type="term" value="F:RNA-DNA hybrid ribonuclease activity"/>
    <property type="evidence" value="ECO:0007669"/>
    <property type="project" value="InterPro"/>
</dbReference>
<evidence type="ECO:0000256" key="4">
    <source>
        <dbReference type="ARBA" id="ARBA00022759"/>
    </source>
</evidence>
<organism evidence="10">
    <name type="scientific">Sesamum latifolium</name>
    <dbReference type="NCBI Taxonomy" id="2727402"/>
    <lineage>
        <taxon>Eukaryota</taxon>
        <taxon>Viridiplantae</taxon>
        <taxon>Streptophyta</taxon>
        <taxon>Embryophyta</taxon>
        <taxon>Tracheophyta</taxon>
        <taxon>Spermatophyta</taxon>
        <taxon>Magnoliopsida</taxon>
        <taxon>eudicotyledons</taxon>
        <taxon>Gunneridae</taxon>
        <taxon>Pentapetalae</taxon>
        <taxon>asterids</taxon>
        <taxon>lamiids</taxon>
        <taxon>Lamiales</taxon>
        <taxon>Pedaliaceae</taxon>
        <taxon>Sesamum</taxon>
    </lineage>
</organism>
<dbReference type="EMBL" id="JACGWN010000271">
    <property type="protein sequence ID" value="KAL0381886.1"/>
    <property type="molecule type" value="Genomic_DNA"/>
</dbReference>
<dbReference type="InterPro" id="IPR041373">
    <property type="entry name" value="RT_RNaseH"/>
</dbReference>
<evidence type="ECO:0000256" key="5">
    <source>
        <dbReference type="ARBA" id="ARBA00022801"/>
    </source>
</evidence>
<evidence type="ECO:0000256" key="2">
    <source>
        <dbReference type="ARBA" id="ARBA00022695"/>
    </source>
</evidence>
<keyword evidence="5" id="KW-0378">Hydrolase</keyword>
<evidence type="ECO:0008006" key="11">
    <source>
        <dbReference type="Google" id="ProtNLM"/>
    </source>
</evidence>
<feature type="domain" description="RNase H type-1" evidence="8">
    <location>
        <begin position="192"/>
        <end position="257"/>
    </location>
</feature>
<dbReference type="InterPro" id="IPR043502">
    <property type="entry name" value="DNA/RNA_pol_sf"/>
</dbReference>
<dbReference type="SUPFAM" id="SSF56672">
    <property type="entry name" value="DNA/RNA polymerases"/>
    <property type="match status" value="1"/>
</dbReference>
<reference evidence="10" key="2">
    <citation type="journal article" date="2024" name="Plant">
        <title>Genomic evolution and insights into agronomic trait innovations of Sesamum species.</title>
        <authorList>
            <person name="Miao H."/>
            <person name="Wang L."/>
            <person name="Qu L."/>
            <person name="Liu H."/>
            <person name="Sun Y."/>
            <person name="Le M."/>
            <person name="Wang Q."/>
            <person name="Wei S."/>
            <person name="Zheng Y."/>
            <person name="Lin W."/>
            <person name="Duan Y."/>
            <person name="Cao H."/>
            <person name="Xiong S."/>
            <person name="Wang X."/>
            <person name="Wei L."/>
            <person name="Li C."/>
            <person name="Ma Q."/>
            <person name="Ju M."/>
            <person name="Zhao R."/>
            <person name="Li G."/>
            <person name="Mu C."/>
            <person name="Tian Q."/>
            <person name="Mei H."/>
            <person name="Zhang T."/>
            <person name="Gao T."/>
            <person name="Zhang H."/>
        </authorList>
    </citation>
    <scope>NUCLEOTIDE SEQUENCE</scope>
    <source>
        <strain evidence="10">KEN1</strain>
    </source>
</reference>
<sequence>MGKRCEQEGDPETSKGTPPKVQPSEELLNIKLVPGDPEKVTRIGSQMDETIRREVVQCLQRNIDVFAWTLQDLEGIDPEVITHHLNIDPQAEGRYTPIEKMALALVITARRLRPYFLTHPVGVKTNMPLKQTLGKPDTSGCLIKWAVELSEYDISYLPCTTIKAQALVDFVSKMTGIPSEEASKDEKWLFHVDWSSTIQDSDAGIVITSPPREDLEFAVKFGFKASNNEAEYEALVAGMKMAHEAEARHLLAYSDSQL</sequence>
<dbReference type="Pfam" id="PF17917">
    <property type="entry name" value="RT_RNaseH"/>
    <property type="match status" value="1"/>
</dbReference>
<dbReference type="Gene3D" id="3.30.420.10">
    <property type="entry name" value="Ribonuclease H-like superfamily/Ribonuclease H"/>
    <property type="match status" value="1"/>
</dbReference>
<dbReference type="Pfam" id="PF13456">
    <property type="entry name" value="RVT_3"/>
    <property type="match status" value="1"/>
</dbReference>
<accession>A0AAW2RRA7</accession>
<protein>
    <recommendedName>
        <fullName evidence="11">RNase H type-1 domain-containing protein</fullName>
    </recommendedName>
</protein>
<keyword evidence="4" id="KW-0255">Endonuclease</keyword>
<dbReference type="InterPro" id="IPR036397">
    <property type="entry name" value="RNaseH_sf"/>
</dbReference>
<evidence type="ECO:0000259" key="8">
    <source>
        <dbReference type="Pfam" id="PF13456"/>
    </source>
</evidence>
<dbReference type="InterPro" id="IPR002156">
    <property type="entry name" value="RNaseH_domain"/>
</dbReference>
<reference evidence="10" key="1">
    <citation type="submission" date="2020-06" db="EMBL/GenBank/DDBJ databases">
        <authorList>
            <person name="Li T."/>
            <person name="Hu X."/>
            <person name="Zhang T."/>
            <person name="Song X."/>
            <person name="Zhang H."/>
            <person name="Dai N."/>
            <person name="Sheng W."/>
            <person name="Hou X."/>
            <person name="Wei L."/>
        </authorList>
    </citation>
    <scope>NUCLEOTIDE SEQUENCE</scope>
    <source>
        <strain evidence="10">KEN1</strain>
        <tissue evidence="10">Leaf</tissue>
    </source>
</reference>
<evidence type="ECO:0000256" key="7">
    <source>
        <dbReference type="SAM" id="MobiDB-lite"/>
    </source>
</evidence>
<name>A0AAW2RRA7_9LAMI</name>
<keyword evidence="3" id="KW-0540">Nuclease</keyword>
<evidence type="ECO:0000256" key="1">
    <source>
        <dbReference type="ARBA" id="ARBA00022679"/>
    </source>
</evidence>
<dbReference type="InterPro" id="IPR012337">
    <property type="entry name" value="RNaseH-like_sf"/>
</dbReference>
<proteinExistence type="predicted"/>
<feature type="region of interest" description="Disordered" evidence="7">
    <location>
        <begin position="1"/>
        <end position="27"/>
    </location>
</feature>
<dbReference type="SUPFAM" id="SSF53098">
    <property type="entry name" value="Ribonuclease H-like"/>
    <property type="match status" value="1"/>
</dbReference>